<accession>A0ABD3N3V1</accession>
<protein>
    <recommendedName>
        <fullName evidence="5">Metacaspase</fullName>
    </recommendedName>
</protein>
<keyword evidence="4" id="KW-1185">Reference proteome</keyword>
<evidence type="ECO:0008006" key="5">
    <source>
        <dbReference type="Google" id="ProtNLM"/>
    </source>
</evidence>
<dbReference type="AlphaFoldDB" id="A0ABD3N3V1"/>
<organism evidence="3 4">
    <name type="scientific">Stephanodiscus triporus</name>
    <dbReference type="NCBI Taxonomy" id="2934178"/>
    <lineage>
        <taxon>Eukaryota</taxon>
        <taxon>Sar</taxon>
        <taxon>Stramenopiles</taxon>
        <taxon>Ochrophyta</taxon>
        <taxon>Bacillariophyta</taxon>
        <taxon>Coscinodiscophyceae</taxon>
        <taxon>Thalassiosirophycidae</taxon>
        <taxon>Stephanodiscales</taxon>
        <taxon>Stephanodiscaceae</taxon>
        <taxon>Stephanodiscus</taxon>
    </lineage>
</organism>
<dbReference type="PANTHER" id="PTHR48104:SF30">
    <property type="entry name" value="METACASPASE-1"/>
    <property type="match status" value="1"/>
</dbReference>
<feature type="region of interest" description="Disordered" evidence="2">
    <location>
        <begin position="1"/>
        <end position="27"/>
    </location>
</feature>
<comment type="similarity">
    <text evidence="1">Belongs to the peptidase C14B family.</text>
</comment>
<evidence type="ECO:0000313" key="4">
    <source>
        <dbReference type="Proteomes" id="UP001530315"/>
    </source>
</evidence>
<dbReference type="Gene3D" id="3.40.50.12660">
    <property type="match status" value="1"/>
</dbReference>
<feature type="compositionally biased region" description="Basic and acidic residues" evidence="2">
    <location>
        <begin position="268"/>
        <end position="278"/>
    </location>
</feature>
<evidence type="ECO:0000256" key="1">
    <source>
        <dbReference type="ARBA" id="ARBA00009005"/>
    </source>
</evidence>
<dbReference type="Proteomes" id="UP001530315">
    <property type="component" value="Unassembled WGS sequence"/>
</dbReference>
<dbReference type="InterPro" id="IPR050452">
    <property type="entry name" value="Metacaspase"/>
</dbReference>
<dbReference type="EMBL" id="JALLAZ020001633">
    <property type="protein sequence ID" value="KAL3770294.1"/>
    <property type="molecule type" value="Genomic_DNA"/>
</dbReference>
<feature type="region of interest" description="Disordered" evidence="2">
    <location>
        <begin position="217"/>
        <end position="299"/>
    </location>
</feature>
<name>A0ABD3N3V1_9STRA</name>
<proteinExistence type="inferred from homology"/>
<feature type="compositionally biased region" description="Low complexity" evidence="2">
    <location>
        <begin position="15"/>
        <end position="27"/>
    </location>
</feature>
<reference evidence="3 4" key="1">
    <citation type="submission" date="2024-10" db="EMBL/GenBank/DDBJ databases">
        <title>Updated reference genomes for cyclostephanoid diatoms.</title>
        <authorList>
            <person name="Roberts W.R."/>
            <person name="Alverson A.J."/>
        </authorList>
    </citation>
    <scope>NUCLEOTIDE SEQUENCE [LARGE SCALE GENOMIC DNA]</scope>
    <source>
        <strain evidence="3 4">AJA276-08</strain>
    </source>
</reference>
<comment type="caution">
    <text evidence="3">The sequence shown here is derived from an EMBL/GenBank/DDBJ whole genome shotgun (WGS) entry which is preliminary data.</text>
</comment>
<evidence type="ECO:0000313" key="3">
    <source>
        <dbReference type="EMBL" id="KAL3770294.1"/>
    </source>
</evidence>
<dbReference type="PANTHER" id="PTHR48104">
    <property type="entry name" value="METACASPASE-4"/>
    <property type="match status" value="1"/>
</dbReference>
<gene>
    <name evidence="3" type="ORF">ACHAW5_000673</name>
</gene>
<evidence type="ECO:0000256" key="2">
    <source>
        <dbReference type="SAM" id="MobiDB-lite"/>
    </source>
</evidence>
<sequence>MPPGAPSHPRPLDASTTSPSSSITSPWPTSWFTSSSWRTIRRTYHWRGETIRGGQGRLAASHSRGVRDQVRSVRAEHGKDFWGAVRKVRGVWDLKTSEEFDVTSSTRRPGISHGGAVCSALLKAMYDTESDVNIASPQHIEAKDLFGDDDDETINTGEFTVNPQFPDTLVLNDGTTASTMTWAQLLRKMKPKCRGGIQSGSGCDILVPTEPQRAFSLVPPTSRRSQPEARATHRLQLPQSPNVELKACRDGVRSSRTSSRQTPRRSHGRQEAPEASAHEHHKRVQKSRREEPAGDACSSCSLDTGSRVLDSPIDETAESYDEAMVPSDYEETGLIRDTLFFKTLLAPMRRGVMVTCIIDCCHTGIMFDLPYLFTTKGQG</sequence>